<evidence type="ECO:0000256" key="3">
    <source>
        <dbReference type="ARBA" id="ARBA00023163"/>
    </source>
</evidence>
<dbReference type="STRING" id="36842.SAMN02194393_02569"/>
<dbReference type="GO" id="GO:0003700">
    <property type="term" value="F:DNA-binding transcription factor activity"/>
    <property type="evidence" value="ECO:0007669"/>
    <property type="project" value="InterPro"/>
</dbReference>
<gene>
    <name evidence="5" type="ORF">SAMN02194393_02569</name>
</gene>
<dbReference type="SMART" id="SM00345">
    <property type="entry name" value="HTH_GNTR"/>
    <property type="match status" value="1"/>
</dbReference>
<dbReference type="InterPro" id="IPR036388">
    <property type="entry name" value="WH-like_DNA-bd_sf"/>
</dbReference>
<dbReference type="InterPro" id="IPR011711">
    <property type="entry name" value="GntR_C"/>
</dbReference>
<dbReference type="SUPFAM" id="SSF46785">
    <property type="entry name" value="Winged helix' DNA-binding domain"/>
    <property type="match status" value="1"/>
</dbReference>
<organism evidence="5 6">
    <name type="scientific">Maledivibacter halophilus</name>
    <dbReference type="NCBI Taxonomy" id="36842"/>
    <lineage>
        <taxon>Bacteria</taxon>
        <taxon>Bacillati</taxon>
        <taxon>Bacillota</taxon>
        <taxon>Clostridia</taxon>
        <taxon>Peptostreptococcales</taxon>
        <taxon>Caminicellaceae</taxon>
        <taxon>Maledivibacter</taxon>
    </lineage>
</organism>
<accession>A0A1T5L7Z2</accession>
<dbReference type="PANTHER" id="PTHR43537:SF53">
    <property type="entry name" value="HTH-TYPE TRANSCRIPTIONAL REPRESSOR NANR"/>
    <property type="match status" value="1"/>
</dbReference>
<dbReference type="GO" id="GO:0003677">
    <property type="term" value="F:DNA binding"/>
    <property type="evidence" value="ECO:0007669"/>
    <property type="project" value="UniProtKB-KW"/>
</dbReference>
<evidence type="ECO:0000313" key="5">
    <source>
        <dbReference type="EMBL" id="SKC72132.1"/>
    </source>
</evidence>
<dbReference type="CDD" id="cd07377">
    <property type="entry name" value="WHTH_GntR"/>
    <property type="match status" value="1"/>
</dbReference>
<dbReference type="Proteomes" id="UP000190285">
    <property type="component" value="Unassembled WGS sequence"/>
</dbReference>
<sequence length="219" mass="25466">MSEEQIRPEDYIYKLIKDKIVRKKLFPNSPIVESKLAESTGISRTPIRAAIKRLNYEGIVTIIPNHGAFISNPTLEEIKAVYECKKLLESAAIKLACVNITDEQLERLEELEYQEIEVHKRNDLYRFIKINDEIHMIIASASKNMVYEKYIYELIQKSNVYLIFYDNFMFTSTDESNALKEHREILNALKARDIEDSAKAIERHNQITLDQLSLNGIVL</sequence>
<dbReference type="InterPro" id="IPR000524">
    <property type="entry name" value="Tscrpt_reg_HTH_GntR"/>
</dbReference>
<keyword evidence="6" id="KW-1185">Reference proteome</keyword>
<name>A0A1T5L7Z2_9FIRM</name>
<dbReference type="PROSITE" id="PS50949">
    <property type="entry name" value="HTH_GNTR"/>
    <property type="match status" value="1"/>
</dbReference>
<dbReference type="Gene3D" id="1.10.10.10">
    <property type="entry name" value="Winged helix-like DNA-binding domain superfamily/Winged helix DNA-binding domain"/>
    <property type="match status" value="1"/>
</dbReference>
<dbReference type="OrthoDB" id="9781630at2"/>
<dbReference type="SUPFAM" id="SSF48008">
    <property type="entry name" value="GntR ligand-binding domain-like"/>
    <property type="match status" value="1"/>
</dbReference>
<dbReference type="AlphaFoldDB" id="A0A1T5L7Z2"/>
<dbReference type="InterPro" id="IPR036390">
    <property type="entry name" value="WH_DNA-bd_sf"/>
</dbReference>
<dbReference type="PANTHER" id="PTHR43537">
    <property type="entry name" value="TRANSCRIPTIONAL REGULATOR, GNTR FAMILY"/>
    <property type="match status" value="1"/>
</dbReference>
<dbReference type="InterPro" id="IPR008920">
    <property type="entry name" value="TF_FadR/GntR_C"/>
</dbReference>
<keyword evidence="1" id="KW-0805">Transcription regulation</keyword>
<keyword evidence="3" id="KW-0804">Transcription</keyword>
<dbReference type="Gene3D" id="1.20.120.530">
    <property type="entry name" value="GntR ligand-binding domain-like"/>
    <property type="match status" value="1"/>
</dbReference>
<protein>
    <submittedName>
        <fullName evidence="5">DNA-binding transcriptional regulator, GntR family</fullName>
    </submittedName>
</protein>
<keyword evidence="2 5" id="KW-0238">DNA-binding</keyword>
<dbReference type="EMBL" id="FUZT01000006">
    <property type="protein sequence ID" value="SKC72132.1"/>
    <property type="molecule type" value="Genomic_DNA"/>
</dbReference>
<dbReference type="Pfam" id="PF07729">
    <property type="entry name" value="FCD"/>
    <property type="match status" value="1"/>
</dbReference>
<dbReference type="SMART" id="SM00895">
    <property type="entry name" value="FCD"/>
    <property type="match status" value="1"/>
</dbReference>
<evidence type="ECO:0000313" key="6">
    <source>
        <dbReference type="Proteomes" id="UP000190285"/>
    </source>
</evidence>
<evidence type="ECO:0000256" key="2">
    <source>
        <dbReference type="ARBA" id="ARBA00023125"/>
    </source>
</evidence>
<dbReference type="RefSeq" id="WP_079492081.1">
    <property type="nucleotide sequence ID" value="NZ_FUZT01000006.1"/>
</dbReference>
<evidence type="ECO:0000259" key="4">
    <source>
        <dbReference type="PROSITE" id="PS50949"/>
    </source>
</evidence>
<proteinExistence type="predicted"/>
<dbReference type="Pfam" id="PF00392">
    <property type="entry name" value="GntR"/>
    <property type="match status" value="1"/>
</dbReference>
<evidence type="ECO:0000256" key="1">
    <source>
        <dbReference type="ARBA" id="ARBA00023015"/>
    </source>
</evidence>
<reference evidence="5 6" key="1">
    <citation type="submission" date="2017-02" db="EMBL/GenBank/DDBJ databases">
        <authorList>
            <person name="Peterson S.W."/>
        </authorList>
    </citation>
    <scope>NUCLEOTIDE SEQUENCE [LARGE SCALE GENOMIC DNA]</scope>
    <source>
        <strain evidence="5 6">M1</strain>
    </source>
</reference>
<feature type="domain" description="HTH gntR-type" evidence="4">
    <location>
        <begin position="6"/>
        <end position="73"/>
    </location>
</feature>